<dbReference type="InterPro" id="IPR058240">
    <property type="entry name" value="rSAM_sf"/>
</dbReference>
<evidence type="ECO:0000256" key="1">
    <source>
        <dbReference type="ARBA" id="ARBA00001966"/>
    </source>
</evidence>
<dbReference type="Gene3D" id="3.80.30.20">
    <property type="entry name" value="tm_1862 like domain"/>
    <property type="match status" value="1"/>
</dbReference>
<keyword evidence="3" id="KW-0949">S-adenosyl-L-methionine</keyword>
<organism evidence="8">
    <name type="scientific">uncultured Desulfovibrio sp</name>
    <dbReference type="NCBI Taxonomy" id="167968"/>
    <lineage>
        <taxon>Bacteria</taxon>
        <taxon>Pseudomonadati</taxon>
        <taxon>Thermodesulfobacteriota</taxon>
        <taxon>Desulfovibrionia</taxon>
        <taxon>Desulfovibrionales</taxon>
        <taxon>Desulfovibrionaceae</taxon>
        <taxon>Desulfovibrio</taxon>
        <taxon>environmental samples</taxon>
    </lineage>
</organism>
<dbReference type="InterPro" id="IPR039661">
    <property type="entry name" value="ELP3"/>
</dbReference>
<dbReference type="PANTHER" id="PTHR11135:SF1">
    <property type="entry name" value="PROTEIN YHCC"/>
    <property type="match status" value="1"/>
</dbReference>
<keyword evidence="4" id="KW-0479">Metal-binding</keyword>
<dbReference type="SFLD" id="SFLDS00029">
    <property type="entry name" value="Radical_SAM"/>
    <property type="match status" value="1"/>
</dbReference>
<evidence type="ECO:0000256" key="3">
    <source>
        <dbReference type="ARBA" id="ARBA00022691"/>
    </source>
</evidence>
<dbReference type="InterPro" id="IPR032432">
    <property type="entry name" value="Radical_SAM_C"/>
</dbReference>
<sequence length="319" mass="35197">MQRWHTLAAYYNQRYGSRVQKIPLDAGASCPNRDGTLSFSGCMFCNANGSGSGRAKQGDSLLQQWNYWRSIYLRDDPNTRFIAYLQSFSNTYGPSERLQQLLQTVRQLPGCFGIAVGTRPDCLDDEKLDLLAALDCDLWLELGLQTVHDQTLARINRGHSAASAENAVRMAAARGIAVCAHLMAGLPGEDEGHFLQSLEWALSLPISGLKLHNVYVPKGTELARQYTAGQYHPLWRDEYVDLLCAALPRIPSHIVIHRLQSDPAPGELLAPAWATDKRGLLGDLRRALGARELWQGKFCDSPEVCPAVFLSAGGVSVDF</sequence>
<dbReference type="PROSITE" id="PS51918">
    <property type="entry name" value="RADICAL_SAM"/>
    <property type="match status" value="1"/>
</dbReference>
<reference evidence="8" key="1">
    <citation type="submission" date="2016-04" db="EMBL/GenBank/DDBJ databases">
        <authorList>
            <person name="Evans L.H."/>
            <person name="Alamgir A."/>
            <person name="Owens N."/>
            <person name="Weber N.D."/>
            <person name="Virtaneva K."/>
            <person name="Barbian K."/>
            <person name="Babar A."/>
            <person name="Rosenke K."/>
        </authorList>
    </citation>
    <scope>NUCLEOTIDE SEQUENCE</scope>
    <source>
        <strain evidence="8">92-2</strain>
    </source>
</reference>
<evidence type="ECO:0000256" key="2">
    <source>
        <dbReference type="ARBA" id="ARBA00022485"/>
    </source>
</evidence>
<feature type="domain" description="Radical SAM core" evidence="7">
    <location>
        <begin position="14"/>
        <end position="260"/>
    </location>
</feature>
<keyword evidence="2" id="KW-0004">4Fe-4S</keyword>
<evidence type="ECO:0000313" key="8">
    <source>
        <dbReference type="EMBL" id="SBW01148.1"/>
    </source>
</evidence>
<protein>
    <recommendedName>
        <fullName evidence="7">Radical SAM core domain-containing protein</fullName>
    </recommendedName>
</protein>
<dbReference type="AlphaFoldDB" id="A0A212JP20"/>
<dbReference type="SFLD" id="SFLDG01091">
    <property type="entry name" value="uncharacterized_CHP01210-like"/>
    <property type="match status" value="1"/>
</dbReference>
<dbReference type="InterPro" id="IPR007197">
    <property type="entry name" value="rSAM"/>
</dbReference>
<dbReference type="RefSeq" id="WP_227118453.1">
    <property type="nucleotide sequence ID" value="NZ_LT598928.1"/>
</dbReference>
<evidence type="ECO:0000256" key="4">
    <source>
        <dbReference type="ARBA" id="ARBA00022723"/>
    </source>
</evidence>
<dbReference type="SFLD" id="SFLDG01086">
    <property type="entry name" value="elongater_protein-like"/>
    <property type="match status" value="1"/>
</dbReference>
<dbReference type="InterPro" id="IPR005911">
    <property type="entry name" value="YhcC-like"/>
</dbReference>
<dbReference type="NCBIfam" id="TIGR01212">
    <property type="entry name" value="TIGR01212 family radical SAM protein"/>
    <property type="match status" value="1"/>
</dbReference>
<dbReference type="SMART" id="SM00729">
    <property type="entry name" value="Elp3"/>
    <property type="match status" value="1"/>
</dbReference>
<dbReference type="GO" id="GO:0051539">
    <property type="term" value="F:4 iron, 4 sulfur cluster binding"/>
    <property type="evidence" value="ECO:0007669"/>
    <property type="project" value="UniProtKB-KW"/>
</dbReference>
<evidence type="ECO:0000256" key="5">
    <source>
        <dbReference type="ARBA" id="ARBA00023004"/>
    </source>
</evidence>
<dbReference type="SUPFAM" id="SSF102114">
    <property type="entry name" value="Radical SAM enzymes"/>
    <property type="match status" value="1"/>
</dbReference>
<dbReference type="Pfam" id="PF16199">
    <property type="entry name" value="Radical_SAM_C"/>
    <property type="match status" value="1"/>
</dbReference>
<dbReference type="InterPro" id="IPR006638">
    <property type="entry name" value="Elp3/MiaA/NifB-like_rSAM"/>
</dbReference>
<dbReference type="Pfam" id="PF04055">
    <property type="entry name" value="Radical_SAM"/>
    <property type="match status" value="1"/>
</dbReference>
<evidence type="ECO:0000259" key="7">
    <source>
        <dbReference type="PROSITE" id="PS51918"/>
    </source>
</evidence>
<keyword evidence="6" id="KW-0411">Iron-sulfur</keyword>
<keyword evidence="5" id="KW-0408">Iron</keyword>
<proteinExistence type="predicted"/>
<dbReference type="GO" id="GO:0046872">
    <property type="term" value="F:metal ion binding"/>
    <property type="evidence" value="ECO:0007669"/>
    <property type="project" value="UniProtKB-KW"/>
</dbReference>
<name>A0A212JP20_9BACT</name>
<dbReference type="InterPro" id="IPR023404">
    <property type="entry name" value="rSAM_horseshoe"/>
</dbReference>
<dbReference type="GO" id="GO:0003824">
    <property type="term" value="F:catalytic activity"/>
    <property type="evidence" value="ECO:0007669"/>
    <property type="project" value="InterPro"/>
</dbReference>
<evidence type="ECO:0000256" key="6">
    <source>
        <dbReference type="ARBA" id="ARBA00023014"/>
    </source>
</evidence>
<dbReference type="EMBL" id="FLUP01000001">
    <property type="protein sequence ID" value="SBW01148.1"/>
    <property type="molecule type" value="Genomic_DNA"/>
</dbReference>
<dbReference type="PANTHER" id="PTHR11135">
    <property type="entry name" value="HISTONE ACETYLTRANSFERASE-RELATED"/>
    <property type="match status" value="1"/>
</dbReference>
<accession>A0A212JP20</accession>
<gene>
    <name evidence="8" type="ORF">KM92DES2_11451</name>
</gene>
<comment type="cofactor">
    <cofactor evidence="1">
        <name>[4Fe-4S] cluster</name>
        <dbReference type="ChEBI" id="CHEBI:49883"/>
    </cofactor>
</comment>